<evidence type="ECO:0000256" key="2">
    <source>
        <dbReference type="ARBA" id="ARBA00022723"/>
    </source>
</evidence>
<dbReference type="PANTHER" id="PTHR42683">
    <property type="entry name" value="ALDEHYDE REDUCTASE"/>
    <property type="match status" value="1"/>
</dbReference>
<dbReference type="PROSITE" id="PS00065">
    <property type="entry name" value="D_2_HYDROXYACID_DH_1"/>
    <property type="match status" value="1"/>
</dbReference>
<dbReference type="EMBL" id="JANBPY010000893">
    <property type="protein sequence ID" value="KAJ1962954.1"/>
    <property type="molecule type" value="Genomic_DNA"/>
</dbReference>
<reference evidence="7" key="1">
    <citation type="submission" date="2022-07" db="EMBL/GenBank/DDBJ databases">
        <title>Phylogenomic reconstructions and comparative analyses of Kickxellomycotina fungi.</title>
        <authorList>
            <person name="Reynolds N.K."/>
            <person name="Stajich J.E."/>
            <person name="Barry K."/>
            <person name="Grigoriev I.V."/>
            <person name="Crous P."/>
            <person name="Smith M.E."/>
        </authorList>
    </citation>
    <scope>NUCLEOTIDE SEQUENCE</scope>
    <source>
        <strain evidence="7">RSA 1196</strain>
    </source>
</reference>
<dbReference type="OrthoDB" id="1879366at2759"/>
<keyword evidence="4" id="KW-0560">Oxidoreductase</keyword>
<dbReference type="SUPFAM" id="SSF51735">
    <property type="entry name" value="NAD(P)-binding Rossmann-fold domains"/>
    <property type="match status" value="1"/>
</dbReference>
<sequence>MSAPQPQFPVIHGYAVKANGEAFVPWQYTPRKLGPNDIEIKIDHCGICGSDIHTVDSGWGPTHYPIIVGHEIVGRVVTKGDSVKHLQLGDLVGVGAQAFACQKSDCRNCQNSMDAYCPHFVGTYNAKYADGQVSQGGYAEAVRVDSNYAFLIPKEIDPQEAAPLMCAGTTVFTPMLHHKMKKGDRVGVVGIGGLGHLAVQYAHALGAEVTAFTTSENKRQDAIKLGAHKVVNIRNEDDVKQARLSLDYLLVTTNSKHTDWTLLTTFMDTSGHIILLAVPEAPVNFNAFALIHQGISMSGSLIGGIEQVRETLAFAAKHNIRPWIEKLPMKDVNEGIERVRSNKVRFRVVLSN</sequence>
<keyword evidence="8" id="KW-1185">Reference proteome</keyword>
<dbReference type="Gene3D" id="3.90.180.10">
    <property type="entry name" value="Medium-chain alcohol dehydrogenases, catalytic domain"/>
    <property type="match status" value="1"/>
</dbReference>
<evidence type="ECO:0000259" key="6">
    <source>
        <dbReference type="SMART" id="SM00829"/>
    </source>
</evidence>
<dbReference type="Proteomes" id="UP001150925">
    <property type="component" value="Unassembled WGS sequence"/>
</dbReference>
<evidence type="ECO:0000256" key="1">
    <source>
        <dbReference type="ARBA" id="ARBA00001947"/>
    </source>
</evidence>
<comment type="caution">
    <text evidence="7">The sequence shown here is derived from an EMBL/GenBank/DDBJ whole genome shotgun (WGS) entry which is preliminary data.</text>
</comment>
<name>A0A9W8ANL4_9FUNG</name>
<evidence type="ECO:0000256" key="3">
    <source>
        <dbReference type="ARBA" id="ARBA00022833"/>
    </source>
</evidence>
<evidence type="ECO:0000256" key="4">
    <source>
        <dbReference type="ARBA" id="ARBA00023002"/>
    </source>
</evidence>
<dbReference type="InterPro" id="IPR002328">
    <property type="entry name" value="ADH_Zn_CS"/>
</dbReference>
<proteinExistence type="inferred from homology"/>
<dbReference type="FunFam" id="3.40.50.720:FF:000022">
    <property type="entry name" value="Cinnamyl alcohol dehydrogenase"/>
    <property type="match status" value="1"/>
</dbReference>
<comment type="cofactor">
    <cofactor evidence="1 5">
        <name>Zn(2+)</name>
        <dbReference type="ChEBI" id="CHEBI:29105"/>
    </cofactor>
</comment>
<dbReference type="GO" id="GO:0008270">
    <property type="term" value="F:zinc ion binding"/>
    <property type="evidence" value="ECO:0007669"/>
    <property type="project" value="InterPro"/>
</dbReference>
<keyword evidence="3 5" id="KW-0862">Zinc</keyword>
<keyword evidence="2 5" id="KW-0479">Metal-binding</keyword>
<dbReference type="AlphaFoldDB" id="A0A9W8ANL4"/>
<dbReference type="Pfam" id="PF00107">
    <property type="entry name" value="ADH_zinc_N"/>
    <property type="match status" value="1"/>
</dbReference>
<dbReference type="CDD" id="cd05283">
    <property type="entry name" value="CAD1"/>
    <property type="match status" value="1"/>
</dbReference>
<gene>
    <name evidence="7" type="ORF">IWQ62_003366</name>
</gene>
<protein>
    <recommendedName>
        <fullName evidence="6">Enoyl reductase (ER) domain-containing protein</fullName>
    </recommendedName>
</protein>
<evidence type="ECO:0000313" key="7">
    <source>
        <dbReference type="EMBL" id="KAJ1962954.1"/>
    </source>
</evidence>
<feature type="domain" description="Enoyl reductase (ER)" evidence="6">
    <location>
        <begin position="20"/>
        <end position="350"/>
    </location>
</feature>
<dbReference type="Pfam" id="PF08240">
    <property type="entry name" value="ADH_N"/>
    <property type="match status" value="1"/>
</dbReference>
<dbReference type="InterPro" id="IPR029752">
    <property type="entry name" value="D-isomer_DH_CS1"/>
</dbReference>
<dbReference type="SUPFAM" id="SSF50129">
    <property type="entry name" value="GroES-like"/>
    <property type="match status" value="1"/>
</dbReference>
<accession>A0A9W8ANL4</accession>
<dbReference type="InterPro" id="IPR036291">
    <property type="entry name" value="NAD(P)-bd_dom_sf"/>
</dbReference>
<dbReference type="InterPro" id="IPR011032">
    <property type="entry name" value="GroES-like_sf"/>
</dbReference>
<dbReference type="GO" id="GO:0016616">
    <property type="term" value="F:oxidoreductase activity, acting on the CH-OH group of donors, NAD or NADP as acceptor"/>
    <property type="evidence" value="ECO:0007669"/>
    <property type="project" value="InterPro"/>
</dbReference>
<comment type="similarity">
    <text evidence="5">Belongs to the zinc-containing alcohol dehydrogenase family.</text>
</comment>
<dbReference type="InterPro" id="IPR047109">
    <property type="entry name" value="CAD-like"/>
</dbReference>
<dbReference type="Gene3D" id="3.40.50.720">
    <property type="entry name" value="NAD(P)-binding Rossmann-like Domain"/>
    <property type="match status" value="1"/>
</dbReference>
<dbReference type="PROSITE" id="PS00059">
    <property type="entry name" value="ADH_ZINC"/>
    <property type="match status" value="1"/>
</dbReference>
<dbReference type="InterPro" id="IPR020843">
    <property type="entry name" value="ER"/>
</dbReference>
<evidence type="ECO:0000256" key="5">
    <source>
        <dbReference type="RuleBase" id="RU361277"/>
    </source>
</evidence>
<evidence type="ECO:0000313" key="8">
    <source>
        <dbReference type="Proteomes" id="UP001150925"/>
    </source>
</evidence>
<dbReference type="InterPro" id="IPR013154">
    <property type="entry name" value="ADH-like_N"/>
</dbReference>
<dbReference type="SMART" id="SM00829">
    <property type="entry name" value="PKS_ER"/>
    <property type="match status" value="1"/>
</dbReference>
<dbReference type="InterPro" id="IPR013149">
    <property type="entry name" value="ADH-like_C"/>
</dbReference>
<organism evidence="7 8">
    <name type="scientific">Dispira parvispora</name>
    <dbReference type="NCBI Taxonomy" id="1520584"/>
    <lineage>
        <taxon>Eukaryota</taxon>
        <taxon>Fungi</taxon>
        <taxon>Fungi incertae sedis</taxon>
        <taxon>Zoopagomycota</taxon>
        <taxon>Kickxellomycotina</taxon>
        <taxon>Dimargaritomycetes</taxon>
        <taxon>Dimargaritales</taxon>
        <taxon>Dimargaritaceae</taxon>
        <taxon>Dispira</taxon>
    </lineage>
</organism>